<dbReference type="HOGENOM" id="CLU_2170435_0_0_1"/>
<protein>
    <submittedName>
        <fullName evidence="1">Uncharacterized protein</fullName>
    </submittedName>
</protein>
<proteinExistence type="predicted"/>
<organism evidence="1 2">
    <name type="scientific">Amanita muscaria (strain Koide BX008)</name>
    <dbReference type="NCBI Taxonomy" id="946122"/>
    <lineage>
        <taxon>Eukaryota</taxon>
        <taxon>Fungi</taxon>
        <taxon>Dikarya</taxon>
        <taxon>Basidiomycota</taxon>
        <taxon>Agaricomycotina</taxon>
        <taxon>Agaricomycetes</taxon>
        <taxon>Agaricomycetidae</taxon>
        <taxon>Agaricales</taxon>
        <taxon>Pluteineae</taxon>
        <taxon>Amanitaceae</taxon>
        <taxon>Amanita</taxon>
    </lineage>
</organism>
<dbReference type="Proteomes" id="UP000054549">
    <property type="component" value="Unassembled WGS sequence"/>
</dbReference>
<gene>
    <name evidence="1" type="ORF">M378DRAFT_873621</name>
</gene>
<dbReference type="AlphaFoldDB" id="A0A0C2SD91"/>
<evidence type="ECO:0000313" key="1">
    <source>
        <dbReference type="EMBL" id="KIL60970.1"/>
    </source>
</evidence>
<dbReference type="EMBL" id="KN818290">
    <property type="protein sequence ID" value="KIL60970.1"/>
    <property type="molecule type" value="Genomic_DNA"/>
</dbReference>
<evidence type="ECO:0000313" key="2">
    <source>
        <dbReference type="Proteomes" id="UP000054549"/>
    </source>
</evidence>
<reference evidence="1 2" key="1">
    <citation type="submission" date="2014-04" db="EMBL/GenBank/DDBJ databases">
        <title>Evolutionary Origins and Diversification of the Mycorrhizal Mutualists.</title>
        <authorList>
            <consortium name="DOE Joint Genome Institute"/>
            <consortium name="Mycorrhizal Genomics Consortium"/>
            <person name="Kohler A."/>
            <person name="Kuo A."/>
            <person name="Nagy L.G."/>
            <person name="Floudas D."/>
            <person name="Copeland A."/>
            <person name="Barry K.W."/>
            <person name="Cichocki N."/>
            <person name="Veneault-Fourrey C."/>
            <person name="LaButti K."/>
            <person name="Lindquist E.A."/>
            <person name="Lipzen A."/>
            <person name="Lundell T."/>
            <person name="Morin E."/>
            <person name="Murat C."/>
            <person name="Riley R."/>
            <person name="Ohm R."/>
            <person name="Sun H."/>
            <person name="Tunlid A."/>
            <person name="Henrissat B."/>
            <person name="Grigoriev I.V."/>
            <person name="Hibbett D.S."/>
            <person name="Martin F."/>
        </authorList>
    </citation>
    <scope>NUCLEOTIDE SEQUENCE [LARGE SCALE GENOMIC DNA]</scope>
    <source>
        <strain evidence="1 2">Koide BX008</strain>
    </source>
</reference>
<dbReference type="InParanoid" id="A0A0C2SD91"/>
<accession>A0A0C2SD91</accession>
<name>A0A0C2SD91_AMAMK</name>
<sequence>MMRCWTKLLLFHRLESKSYFTPLLRIAISMNPVSECCTGRLQRRYSKSLPKSCRCSLISTSSPYHCINTPYRQRRKAQCSITFDLASCSVAMIYYISTINVPDYINVVGK</sequence>
<keyword evidence="2" id="KW-1185">Reference proteome</keyword>